<proteinExistence type="inferred from homology"/>
<dbReference type="Gene3D" id="3.40.800.10">
    <property type="entry name" value="Ureohydrolase domain"/>
    <property type="match status" value="1"/>
</dbReference>
<dbReference type="Proteomes" id="UP000239002">
    <property type="component" value="Unassembled WGS sequence"/>
</dbReference>
<evidence type="ECO:0000313" key="6">
    <source>
        <dbReference type="EMBL" id="PPK92762.1"/>
    </source>
</evidence>
<dbReference type="AlphaFoldDB" id="A0A2S6IEW6"/>
<sequence length="339" mass="37897">MKSHFELFTRENLDQYVSKRFDLNEEGVSELEDTSRTYAQEIEISDDLENLADLKATYIIIGIPEDIGVRANLGRAGASEAWSSFLNSFLGLQNTSLNAVNRFCVLGNVITEDLMSRAAGLDSSLHDNRIQLSHLVQVLDQRVSEIALKIIEAGKIPVVIGGGHNNCYPLLRAFGYTRPIDCINIDAHTDLRAAKGRHSGNGFSHAIQEGYLKSYFMIGIQENYLSQPMIDLISKNDVIDYSKFNHQYVDVNAEVKMALQHIDSDYFALEVDMDAVANFPSSAQSPVGYSFQEMRNLINEIIKQSNRLPRYIHICEAAPKYGYPNQVGKALATLVNDLP</sequence>
<evidence type="ECO:0000256" key="5">
    <source>
        <dbReference type="PROSITE-ProRule" id="PRU00742"/>
    </source>
</evidence>
<dbReference type="PANTHER" id="PTHR11358:SF35">
    <property type="entry name" value="FORMIMIDOYLGLUTAMASE"/>
    <property type="match status" value="1"/>
</dbReference>
<dbReference type="InterPro" id="IPR023696">
    <property type="entry name" value="Ureohydrolase_dom_sf"/>
</dbReference>
<dbReference type="GO" id="GO:0046872">
    <property type="term" value="F:metal ion binding"/>
    <property type="evidence" value="ECO:0007669"/>
    <property type="project" value="UniProtKB-KW"/>
</dbReference>
<dbReference type="GO" id="GO:0008783">
    <property type="term" value="F:agmatinase activity"/>
    <property type="evidence" value="ECO:0007669"/>
    <property type="project" value="TreeGrafter"/>
</dbReference>
<keyword evidence="2" id="KW-0378">Hydrolase</keyword>
<evidence type="ECO:0000256" key="4">
    <source>
        <dbReference type="ARBA" id="ARBA00023211"/>
    </source>
</evidence>
<dbReference type="PROSITE" id="PS51409">
    <property type="entry name" value="ARGINASE_2"/>
    <property type="match status" value="1"/>
</dbReference>
<dbReference type="RefSeq" id="WP_104516651.1">
    <property type="nucleotide sequence ID" value="NZ_MQVW01000014.1"/>
</dbReference>
<comment type="similarity">
    <text evidence="5">Belongs to the arginase family.</text>
</comment>
<keyword evidence="4" id="KW-0464">Manganese</keyword>
<dbReference type="OrthoDB" id="9788689at2"/>
<dbReference type="GO" id="GO:0006547">
    <property type="term" value="P:L-histidine metabolic process"/>
    <property type="evidence" value="ECO:0007669"/>
    <property type="project" value="UniProtKB-KW"/>
</dbReference>
<dbReference type="EMBL" id="PTJE01000009">
    <property type="protein sequence ID" value="PPK92762.1"/>
    <property type="molecule type" value="Genomic_DNA"/>
</dbReference>
<evidence type="ECO:0000256" key="2">
    <source>
        <dbReference type="ARBA" id="ARBA00022801"/>
    </source>
</evidence>
<name>A0A2S6IEW6_9FLAO</name>
<protein>
    <submittedName>
        <fullName evidence="6">Formiminoglutamase</fullName>
    </submittedName>
</protein>
<dbReference type="Pfam" id="PF00491">
    <property type="entry name" value="Arginase"/>
    <property type="match status" value="1"/>
</dbReference>
<comment type="caution">
    <text evidence="6">The sequence shown here is derived from an EMBL/GenBank/DDBJ whole genome shotgun (WGS) entry which is preliminary data.</text>
</comment>
<dbReference type="GO" id="GO:0033389">
    <property type="term" value="P:putrescine biosynthetic process from arginine, via agmatine"/>
    <property type="evidence" value="ECO:0007669"/>
    <property type="project" value="TreeGrafter"/>
</dbReference>
<dbReference type="CDD" id="cd09988">
    <property type="entry name" value="Formimidoylglutamase"/>
    <property type="match status" value="1"/>
</dbReference>
<keyword evidence="3" id="KW-0369">Histidine metabolism</keyword>
<keyword evidence="7" id="KW-1185">Reference proteome</keyword>
<evidence type="ECO:0000256" key="3">
    <source>
        <dbReference type="ARBA" id="ARBA00022808"/>
    </source>
</evidence>
<dbReference type="SUPFAM" id="SSF52768">
    <property type="entry name" value="Arginase/deacetylase"/>
    <property type="match status" value="1"/>
</dbReference>
<accession>A0A2S6IEW6</accession>
<reference evidence="6 7" key="1">
    <citation type="submission" date="2018-02" db="EMBL/GenBank/DDBJ databases">
        <title>Genomic Encyclopedia of Archaeal and Bacterial Type Strains, Phase II (KMG-II): from individual species to whole genera.</title>
        <authorList>
            <person name="Goeker M."/>
        </authorList>
    </citation>
    <scope>NUCLEOTIDE SEQUENCE [LARGE SCALE GENOMIC DNA]</scope>
    <source>
        <strain evidence="6 7">DSM 16809</strain>
    </source>
</reference>
<keyword evidence="1" id="KW-0479">Metal-binding</keyword>
<dbReference type="InterPro" id="IPR006035">
    <property type="entry name" value="Ureohydrolase"/>
</dbReference>
<gene>
    <name evidence="6" type="ORF">LY01_02847</name>
</gene>
<evidence type="ECO:0000313" key="7">
    <source>
        <dbReference type="Proteomes" id="UP000239002"/>
    </source>
</evidence>
<evidence type="ECO:0000256" key="1">
    <source>
        <dbReference type="ARBA" id="ARBA00022723"/>
    </source>
</evidence>
<dbReference type="PANTHER" id="PTHR11358">
    <property type="entry name" value="ARGINASE/AGMATINASE"/>
    <property type="match status" value="1"/>
</dbReference>
<organism evidence="6 7">
    <name type="scientific">Nonlabens xylanidelens</name>
    <dbReference type="NCBI Taxonomy" id="191564"/>
    <lineage>
        <taxon>Bacteria</taxon>
        <taxon>Pseudomonadati</taxon>
        <taxon>Bacteroidota</taxon>
        <taxon>Flavobacteriia</taxon>
        <taxon>Flavobacteriales</taxon>
        <taxon>Flavobacteriaceae</taxon>
        <taxon>Nonlabens</taxon>
    </lineage>
</organism>